<evidence type="ECO:0000313" key="1">
    <source>
        <dbReference type="EMBL" id="NDY41953.1"/>
    </source>
</evidence>
<evidence type="ECO:0008006" key="3">
    <source>
        <dbReference type="Google" id="ProtNLM"/>
    </source>
</evidence>
<dbReference type="EMBL" id="JAAGRR010000026">
    <property type="protein sequence ID" value="NDY41953.1"/>
    <property type="molecule type" value="Genomic_DNA"/>
</dbReference>
<accession>A0A6N9TPD0</accession>
<gene>
    <name evidence="1" type="ORF">G3N55_03700</name>
</gene>
<name>A0A6N9TPD0_DISTH</name>
<sequence length="107" mass="11876">MRIDVDRNVVEMRPETEAETAALEVLWRVIVGCAQEGKKLVPIGEYVPVKERLARFLIEGVPGGKTAFSDRKARAGTYVCTVCNKYMDVAEGASVPLCCGREMEHME</sequence>
<dbReference type="RefSeq" id="WP_163298104.1">
    <property type="nucleotide sequence ID" value="NZ_JAAGRR010000026.1"/>
</dbReference>
<reference evidence="1 2" key="1">
    <citation type="submission" date="2020-02" db="EMBL/GenBank/DDBJ databases">
        <title>Comparative genomics of sulfur disproportionating microorganisms.</title>
        <authorList>
            <person name="Ward L.M."/>
            <person name="Bertran E."/>
            <person name="Johnston D.T."/>
        </authorList>
    </citation>
    <scope>NUCLEOTIDE SEQUENCE [LARGE SCALE GENOMIC DNA]</scope>
    <source>
        <strain evidence="1 2">DSM 100025</strain>
    </source>
</reference>
<keyword evidence="2" id="KW-1185">Reference proteome</keyword>
<protein>
    <recommendedName>
        <fullName evidence="3">Desulfoferrodoxin</fullName>
    </recommendedName>
</protein>
<evidence type="ECO:0000313" key="2">
    <source>
        <dbReference type="Proteomes" id="UP000469346"/>
    </source>
</evidence>
<proteinExistence type="predicted"/>
<organism evidence="1 2">
    <name type="scientific">Dissulfurirhabdus thermomarina</name>
    <dbReference type="NCBI Taxonomy" id="1765737"/>
    <lineage>
        <taxon>Bacteria</taxon>
        <taxon>Deltaproteobacteria</taxon>
        <taxon>Dissulfurirhabdaceae</taxon>
        <taxon>Dissulfurirhabdus</taxon>
    </lineage>
</organism>
<dbReference type="AlphaFoldDB" id="A0A6N9TPD0"/>
<dbReference type="Proteomes" id="UP000469346">
    <property type="component" value="Unassembled WGS sequence"/>
</dbReference>
<comment type="caution">
    <text evidence="1">The sequence shown here is derived from an EMBL/GenBank/DDBJ whole genome shotgun (WGS) entry which is preliminary data.</text>
</comment>